<comment type="caution">
    <text evidence="1">The sequence shown here is derived from an EMBL/GenBank/DDBJ whole genome shotgun (WGS) entry which is preliminary data.</text>
</comment>
<organism evidence="1 2">
    <name type="scientific">Ambrosiozyma monospora</name>
    <name type="common">Yeast</name>
    <name type="synonym">Endomycopsis monosporus</name>
    <dbReference type="NCBI Taxonomy" id="43982"/>
    <lineage>
        <taxon>Eukaryota</taxon>
        <taxon>Fungi</taxon>
        <taxon>Dikarya</taxon>
        <taxon>Ascomycota</taxon>
        <taxon>Saccharomycotina</taxon>
        <taxon>Pichiomycetes</taxon>
        <taxon>Pichiales</taxon>
        <taxon>Pichiaceae</taxon>
        <taxon>Ambrosiozyma</taxon>
    </lineage>
</organism>
<proteinExistence type="predicted"/>
<gene>
    <name evidence="1" type="ORF">Amon02_000379000</name>
</gene>
<dbReference type="EMBL" id="BSXS01002463">
    <property type="protein sequence ID" value="GME79150.1"/>
    <property type="molecule type" value="Genomic_DNA"/>
</dbReference>
<name>A0ACB5T223_AMBMO</name>
<reference evidence="1" key="1">
    <citation type="submission" date="2023-04" db="EMBL/GenBank/DDBJ databases">
        <title>Ambrosiozyma monospora NBRC 10751.</title>
        <authorList>
            <person name="Ichikawa N."/>
            <person name="Sato H."/>
            <person name="Tonouchi N."/>
        </authorList>
    </citation>
    <scope>NUCLEOTIDE SEQUENCE</scope>
    <source>
        <strain evidence="1">NBRC 10751</strain>
    </source>
</reference>
<dbReference type="Proteomes" id="UP001165064">
    <property type="component" value="Unassembled WGS sequence"/>
</dbReference>
<evidence type="ECO:0000313" key="2">
    <source>
        <dbReference type="Proteomes" id="UP001165064"/>
    </source>
</evidence>
<accession>A0ACB5T223</accession>
<keyword evidence="2" id="KW-1185">Reference proteome</keyword>
<sequence>MSREGFVPPTAANLGNAASGIQSLKNYGVKKMLKLGNKPSTRYTKQLIKPFLRSIGGTPINFALHNDFKKRSSPLNKRLSVQDIINTPNQDTDTSSDTFDSSKIILDKEMKIVETIGNCNQEDNSFNFNRFNKPAAVMDGTFASGRDNGMRYSDIPKLPKSLTLKMLEEYVESLVFSLYSTNHRRVASNMMKSIILEPKATMFLSKRIYNSMLFWVVAYDQSNLKYIIDKASLVDGMDTMSLNLIIFGGIFSFDLDKFGKLNHAIKWINYAKDNNIPIDKRTLRLVYTILKNVESRKMFLDLIDHTQNFVTEC</sequence>
<protein>
    <submittedName>
        <fullName evidence="1">Unnamed protein product</fullName>
    </submittedName>
</protein>
<evidence type="ECO:0000313" key="1">
    <source>
        <dbReference type="EMBL" id="GME79150.1"/>
    </source>
</evidence>